<proteinExistence type="predicted"/>
<dbReference type="EMBL" id="LN853101">
    <property type="protein sequence ID" value="CRY95063.1"/>
    <property type="molecule type" value="Genomic_DNA"/>
</dbReference>
<accession>A0A0H5PZQ1</accession>
<reference evidence="1" key="1">
    <citation type="submission" date="2015-06" db="EMBL/GenBank/DDBJ databases">
        <authorList>
            <person name="Joergensen T."/>
        </authorList>
    </citation>
    <scope>NUCLEOTIDE SEQUENCE</scope>
    <source>
        <strain evidence="1">RGRH0459</strain>
    </source>
</reference>
<evidence type="ECO:0000313" key="1">
    <source>
        <dbReference type="EMBL" id="CRY95063.1"/>
    </source>
</evidence>
<organism evidence="1">
    <name type="scientific">uncultured prokaryote</name>
    <dbReference type="NCBI Taxonomy" id="198431"/>
    <lineage>
        <taxon>unclassified sequences</taxon>
        <taxon>environmental samples</taxon>
    </lineage>
</organism>
<name>A0A0H5PZQ1_9ZZZZ</name>
<reference evidence="1" key="2">
    <citation type="submission" date="2015-07" db="EMBL/GenBank/DDBJ databases">
        <title>Plasmids, circular viruses and viroids from rat gut.</title>
        <authorList>
            <person name="Jorgensen T.J."/>
            <person name="Hansen M.A."/>
            <person name="Xu Z."/>
            <person name="Tabak M.A."/>
            <person name="Sorensen S.J."/>
            <person name="Hansen L.H."/>
        </authorList>
    </citation>
    <scope>NUCLEOTIDE SEQUENCE</scope>
    <source>
        <strain evidence="1">RGRH0459</strain>
    </source>
</reference>
<sequence length="211" mass="22696">MAITLGSKINISVFMNNFSDIMINSWDYTVDGSAFLVTPVQIAEAWWNHVKTAYRGIFSSTYGAVFRSIKITELNNLAGAYAEYNVPLAEQAGTRSTGSTEAMPPFNAVGVRLTVGSRVTRPGQKRFGLLYEADQNGGVLTSGVVTPVNTLMAVMTASMILGAPAATIVLNPIVARRDRATGFVTADQPVQGWLTNGRVTTQNTRKIGRGM</sequence>
<dbReference type="AlphaFoldDB" id="A0A0H5PZQ1"/>
<protein>
    <submittedName>
        <fullName evidence="1">Uncharacterized protein</fullName>
    </submittedName>
</protein>